<evidence type="ECO:0000313" key="1">
    <source>
        <dbReference type="EMBL" id="MDR4327445.1"/>
    </source>
</evidence>
<name>A0AAJ2DL01_9BACI</name>
<accession>A0AAJ2DL01</accession>
<gene>
    <name evidence="1" type="ORF">FOS08_16360</name>
</gene>
<dbReference type="SUPFAM" id="SSF88946">
    <property type="entry name" value="Sigma2 domain of RNA polymerase sigma factors"/>
    <property type="match status" value="1"/>
</dbReference>
<dbReference type="Gene3D" id="1.10.1740.10">
    <property type="match status" value="1"/>
</dbReference>
<comment type="caution">
    <text evidence="1">The sequence shown here is derived from an EMBL/GenBank/DDBJ whole genome shotgun (WGS) entry which is preliminary data.</text>
</comment>
<dbReference type="Proteomes" id="UP001248134">
    <property type="component" value="Unassembled WGS sequence"/>
</dbReference>
<sequence length="84" mass="9882">MRGERELDEIELKEWLQRMASGDQQAFQVICEFTCKDIHRTVAFLVVDKQDVEDIVDEVYIQMWKSVVNYDVKGELSSRSGSFY</sequence>
<dbReference type="InterPro" id="IPR013325">
    <property type="entry name" value="RNA_pol_sigma_r2"/>
</dbReference>
<protein>
    <submittedName>
        <fullName evidence="1">RNA polymerase subunit sigma-70</fullName>
    </submittedName>
</protein>
<proteinExistence type="predicted"/>
<dbReference type="AlphaFoldDB" id="A0AAJ2DL01"/>
<organism evidence="1 2">
    <name type="scientific">Bacillus pseudomycoides</name>
    <dbReference type="NCBI Taxonomy" id="64104"/>
    <lineage>
        <taxon>Bacteria</taxon>
        <taxon>Bacillati</taxon>
        <taxon>Bacillota</taxon>
        <taxon>Bacilli</taxon>
        <taxon>Bacillales</taxon>
        <taxon>Bacillaceae</taxon>
        <taxon>Bacillus</taxon>
        <taxon>Bacillus cereus group</taxon>
    </lineage>
</organism>
<dbReference type="GO" id="GO:0003700">
    <property type="term" value="F:DNA-binding transcription factor activity"/>
    <property type="evidence" value="ECO:0007669"/>
    <property type="project" value="InterPro"/>
</dbReference>
<dbReference type="GO" id="GO:0006352">
    <property type="term" value="P:DNA-templated transcription initiation"/>
    <property type="evidence" value="ECO:0007669"/>
    <property type="project" value="InterPro"/>
</dbReference>
<reference evidence="1" key="1">
    <citation type="submission" date="2019-07" db="EMBL/GenBank/DDBJ databases">
        <title>Phylogenomic Reclassification of ATCC Bacillus Strains and Various Taxa within the Genus Bacillus.</title>
        <authorList>
            <person name="Riojas M.A."/>
            <person name="Frank A.M."/>
            <person name="Fenn S.L."/>
            <person name="King S.P."/>
            <person name="Brower S.M."/>
            <person name="Hazbon M.H."/>
        </authorList>
    </citation>
    <scope>NUCLEOTIDE SEQUENCE</scope>
    <source>
        <strain evidence="1">NR-12239</strain>
    </source>
</reference>
<dbReference type="EMBL" id="VLYX01000016">
    <property type="protein sequence ID" value="MDR4327445.1"/>
    <property type="molecule type" value="Genomic_DNA"/>
</dbReference>
<evidence type="ECO:0000313" key="2">
    <source>
        <dbReference type="Proteomes" id="UP001248134"/>
    </source>
</evidence>